<dbReference type="InterPro" id="IPR000238">
    <property type="entry name" value="RbfA"/>
</dbReference>
<organism evidence="3 4">
    <name type="scientific">Parvularcula marina</name>
    <dbReference type="NCBI Taxonomy" id="2292771"/>
    <lineage>
        <taxon>Bacteria</taxon>
        <taxon>Pseudomonadati</taxon>
        <taxon>Pseudomonadota</taxon>
        <taxon>Alphaproteobacteria</taxon>
        <taxon>Parvularculales</taxon>
        <taxon>Parvularculaceae</taxon>
        <taxon>Parvularcula</taxon>
    </lineage>
</organism>
<protein>
    <recommendedName>
        <fullName evidence="2">Ribosome-binding factor A</fullName>
    </recommendedName>
</protein>
<gene>
    <name evidence="2 3" type="primary">rbfA</name>
    <name evidence="3" type="ORF">DX908_09860</name>
</gene>
<dbReference type="InterPro" id="IPR023799">
    <property type="entry name" value="RbfA_dom_sf"/>
</dbReference>
<dbReference type="InterPro" id="IPR015946">
    <property type="entry name" value="KH_dom-like_a/b"/>
</dbReference>
<dbReference type="GO" id="GO:0030490">
    <property type="term" value="P:maturation of SSU-rRNA"/>
    <property type="evidence" value="ECO:0007669"/>
    <property type="project" value="UniProtKB-UniRule"/>
</dbReference>
<comment type="subcellular location">
    <subcellularLocation>
        <location evidence="2">Cytoplasm</location>
    </subcellularLocation>
</comment>
<evidence type="ECO:0000256" key="1">
    <source>
        <dbReference type="ARBA" id="ARBA00022517"/>
    </source>
</evidence>
<evidence type="ECO:0000313" key="3">
    <source>
        <dbReference type="EMBL" id="RFB05540.1"/>
    </source>
</evidence>
<dbReference type="HAMAP" id="MF_00003">
    <property type="entry name" value="RbfA"/>
    <property type="match status" value="1"/>
</dbReference>
<dbReference type="GO" id="GO:0005829">
    <property type="term" value="C:cytosol"/>
    <property type="evidence" value="ECO:0007669"/>
    <property type="project" value="TreeGrafter"/>
</dbReference>
<dbReference type="Pfam" id="PF02033">
    <property type="entry name" value="RBFA"/>
    <property type="match status" value="1"/>
</dbReference>
<comment type="subunit">
    <text evidence="2">Monomer. Binds 30S ribosomal subunits, but not 50S ribosomal subunits or 70S ribosomes.</text>
</comment>
<comment type="function">
    <text evidence="2">One of several proteins that assist in the late maturation steps of the functional core of the 30S ribosomal subunit. Associates with free 30S ribosomal subunits (but not with 30S subunits that are part of 70S ribosomes or polysomes). Required for efficient processing of 16S rRNA. May interact with the 5'-terminal helix region of 16S rRNA.</text>
</comment>
<comment type="caution">
    <text evidence="3">The sequence shown here is derived from an EMBL/GenBank/DDBJ whole genome shotgun (WGS) entry which is preliminary data.</text>
</comment>
<dbReference type="Proteomes" id="UP000264589">
    <property type="component" value="Unassembled WGS sequence"/>
</dbReference>
<sequence length="126" mass="13993">MSNRFAQPSGPSQRQLRAGELIRHALAEMFQREEVHEKDLPKTPITFTEVKISPDLKAATVFCAFLGKDDVDTEIAQLNRAAGAIRAVLGRKVQLKFTPSLVFHKDGTFDEVARISALLKESRSAD</sequence>
<dbReference type="PANTHER" id="PTHR33515">
    <property type="entry name" value="RIBOSOME-BINDING FACTOR A, CHLOROPLASTIC-RELATED"/>
    <property type="match status" value="1"/>
</dbReference>
<dbReference type="OrthoDB" id="9805051at2"/>
<dbReference type="PROSITE" id="PS01319">
    <property type="entry name" value="RBFA"/>
    <property type="match status" value="1"/>
</dbReference>
<dbReference type="SUPFAM" id="SSF89919">
    <property type="entry name" value="Ribosome-binding factor A, RbfA"/>
    <property type="match status" value="1"/>
</dbReference>
<dbReference type="AlphaFoldDB" id="A0A371RJB1"/>
<evidence type="ECO:0000313" key="4">
    <source>
        <dbReference type="Proteomes" id="UP000264589"/>
    </source>
</evidence>
<evidence type="ECO:0000256" key="2">
    <source>
        <dbReference type="HAMAP-Rule" id="MF_00003"/>
    </source>
</evidence>
<name>A0A371RJB1_9PROT</name>
<dbReference type="NCBIfam" id="TIGR00082">
    <property type="entry name" value="rbfA"/>
    <property type="match status" value="1"/>
</dbReference>
<keyword evidence="2" id="KW-0963">Cytoplasm</keyword>
<dbReference type="FunCoup" id="A0A371RJB1">
    <property type="interactions" value="461"/>
</dbReference>
<dbReference type="PANTHER" id="PTHR33515:SF1">
    <property type="entry name" value="RIBOSOME-BINDING FACTOR A, CHLOROPLASTIC-RELATED"/>
    <property type="match status" value="1"/>
</dbReference>
<reference evidence="3 4" key="1">
    <citation type="submission" date="2018-08" db="EMBL/GenBank/DDBJ databases">
        <title>Parvularcula sp. SM1705, isolated from surface water of the South Sea China.</title>
        <authorList>
            <person name="Sun L."/>
        </authorList>
    </citation>
    <scope>NUCLEOTIDE SEQUENCE [LARGE SCALE GENOMIC DNA]</scope>
    <source>
        <strain evidence="3 4">SM1705</strain>
    </source>
</reference>
<dbReference type="Gene3D" id="3.30.300.20">
    <property type="match status" value="1"/>
</dbReference>
<dbReference type="RefSeq" id="WP_116392173.1">
    <property type="nucleotide sequence ID" value="NZ_CAXQPM010000011.1"/>
</dbReference>
<proteinExistence type="inferred from homology"/>
<accession>A0A371RJB1</accession>
<comment type="similarity">
    <text evidence="2">Belongs to the RbfA family.</text>
</comment>
<dbReference type="GO" id="GO:0043024">
    <property type="term" value="F:ribosomal small subunit binding"/>
    <property type="evidence" value="ECO:0007669"/>
    <property type="project" value="TreeGrafter"/>
</dbReference>
<dbReference type="InParanoid" id="A0A371RJB1"/>
<dbReference type="InterPro" id="IPR020053">
    <property type="entry name" value="Ribosome-bd_factorA_CS"/>
</dbReference>
<dbReference type="EMBL" id="QUQO01000001">
    <property type="protein sequence ID" value="RFB05540.1"/>
    <property type="molecule type" value="Genomic_DNA"/>
</dbReference>
<keyword evidence="1 2" id="KW-0690">Ribosome biogenesis</keyword>
<keyword evidence="4" id="KW-1185">Reference proteome</keyword>